<keyword evidence="1" id="KW-0175">Coiled coil</keyword>
<evidence type="ECO:0000313" key="3">
    <source>
        <dbReference type="Proteomes" id="UP000184196"/>
    </source>
</evidence>
<feature type="coiled-coil region" evidence="1">
    <location>
        <begin position="238"/>
        <end position="320"/>
    </location>
</feature>
<proteinExistence type="predicted"/>
<keyword evidence="3" id="KW-1185">Reference proteome</keyword>
<dbReference type="Proteomes" id="UP000184196">
    <property type="component" value="Unassembled WGS sequence"/>
</dbReference>
<name>A0A1M4YAK0_9FIRM</name>
<accession>A0A1M4YAK0</accession>
<sequence length="1651" mass="189101">MLERCIDVEDCEQVLSAELENVTFLGQVELSAEDIEKLGVLIRDKIKHDIGQGMQFLINNAPTCLSIFLVGQGIWGYREGNYWSAVAKSTGLDDINWQIRWGKFFLDFLKRKRLPQFDLEVESEGSRRYVTPILLHGGIPQNCLSEFFSRIVVSLVSEDVVEEDDVKDRLFSFREQEAKKKVLQTEIRGLKKEEEKLSEELRNLAHLINLRKKVEELAMKSVDVEKWDDLPEDCVGFFKAKESELEKVRRQIIDLEMQRGDYQQKAQAFTEDDKRILEWALVIERCQRDCQTLSREKEKLSELKQKEKDYRERLNSLYMTLWRTPWEDRYGDVLTNLSWELLAQKCSEYRTLLDRHTEQVAEQSRFVVCQPRLHPSFWLGVLLVPAGLGLVHSPLKLLGLVTLSFGFAALIGGYCRLHKEKQIESQQKMQCEALHRQISATKNQLRLLEEEISQLVSGLPLPPDCSWIIIPGSLDNLRSLTEVFCAYRDCLSEKQRIEDRLSEWERQVREVAVGAIGATMRSPDYTIEALQGTLSEARQRWEEARRAEESLRRDIEPQLRDLKDNQAKIERELDRVKERLLTLGQGDLEAGIKELNLKRQFYRELKEVETEIDCLVKLLGVSPAVSNHIEEIIELHKAKAAELENVRTRLREKERELTRCPLLFPNVDKPVERFLLYGGEWAEKWILGAVRLVDQAFREHCVPEEVTPGLPSRVVAGFKEWWKENHASEPTTEVTLLETERFSTPVLTLDTGHGEIKIVIGQHRFRFEDTGAAPGITLKISARDLLGWDTSIWDKEMPLRAYRKGSACIETETLECSVPLAGSYEISLVVDGEFRRSWQVSGLSEDRPFLVFTEDGKQLTEEILPRKVLWFFVLQGYTLPSDISIIEDATPPWLAQTCGLFLIDLSNVRTFYLVDNRGVQHQVPVTETESFVPFLSGGQIIGSASVEGAPVYVGKPPTVVIPLDREIGLEGWSIVVRYGAGLSAERKRYLVSELPGVRIHESGERAEIPLTIPELLGLEPTGRFTIRLRSTDRCEFVFSLAVVPDLLVIFEPQLFLPVNQDDSTVGLTVIVPENATFDVTPPAEIVTLEDEAYEVSVPWKEDAVKGTLTFTCSSGRCTLPLIIKLPKVRWRLKGLEGHKLSEWLDRVEEVWLGDWQEAKGALFLELELPADAGETVQLYLNDSPQFVTGELRNGGVRFNLFGFTDTLRHSKAELRIFSVKIFKIFGPRRKLICDGPLFRVRCRWKVEGIEWSLQDLHAMRQLRFEWQEKGKAQNRILRLWRLWEPWAAPIAEHIPEGVMCFVIEKEKAALPSGRYLAQFDVEDPWFAGESVSLPAERFNTAEIEISGGEPYIKEWAMQALPRGIEIAGVLVNAGAGKEITGVLCGIVGGERRVWRGETIAGPDGRFRFGFVDGEAVYSSACFAAHWFGVFADEDPYFYDFRVLPDPAPLEYSLADLTTVEIKELLELRAITNIRVRIDCQEGRLGCPILPPDTSYRVLQAWVEGQSSVEFDLQIDRSTQRVRLEWSESEVRLCLTSGVMCIGCGEILPDQQAWFEHSSGRLLEHPGLRINYVNVPVSVFLTWDFKPVIREYQRKYPLAFRDLLVLYSSRNMPLPEGMDQERFPDAEMVKLLWAKEKERAFMLLRGERKDEH</sequence>
<protein>
    <submittedName>
        <fullName evidence="2">Uncharacterized protein</fullName>
    </submittedName>
</protein>
<evidence type="ECO:0000313" key="2">
    <source>
        <dbReference type="EMBL" id="SHF02794.1"/>
    </source>
</evidence>
<dbReference type="EMBL" id="FQUW01000013">
    <property type="protein sequence ID" value="SHF02794.1"/>
    <property type="molecule type" value="Genomic_DNA"/>
</dbReference>
<feature type="coiled-coil region" evidence="1">
    <location>
        <begin position="487"/>
        <end position="579"/>
    </location>
</feature>
<evidence type="ECO:0000256" key="1">
    <source>
        <dbReference type="SAM" id="Coils"/>
    </source>
</evidence>
<reference evidence="3" key="1">
    <citation type="submission" date="2016-11" db="EMBL/GenBank/DDBJ databases">
        <authorList>
            <person name="Varghese N."/>
            <person name="Submissions S."/>
        </authorList>
    </citation>
    <scope>NUCLEOTIDE SEQUENCE [LARGE SCALE GENOMIC DNA]</scope>
    <source>
        <strain evidence="3">DSM 11792</strain>
    </source>
</reference>
<feature type="coiled-coil region" evidence="1">
    <location>
        <begin position="173"/>
        <end position="210"/>
    </location>
</feature>
<organism evidence="2 3">
    <name type="scientific">Desulfofundulus australicus DSM 11792</name>
    <dbReference type="NCBI Taxonomy" id="1121425"/>
    <lineage>
        <taxon>Bacteria</taxon>
        <taxon>Bacillati</taxon>
        <taxon>Bacillota</taxon>
        <taxon>Clostridia</taxon>
        <taxon>Eubacteriales</taxon>
        <taxon>Peptococcaceae</taxon>
        <taxon>Desulfofundulus</taxon>
    </lineage>
</organism>
<gene>
    <name evidence="2" type="ORF">SAMN02745218_01303</name>
</gene>